<dbReference type="Proteomes" id="UP000321638">
    <property type="component" value="Unassembled WGS sequence"/>
</dbReference>
<dbReference type="HAMAP" id="MF_00636">
    <property type="entry name" value="RapZ_like"/>
    <property type="match status" value="1"/>
</dbReference>
<evidence type="ECO:0000259" key="7">
    <source>
        <dbReference type="Pfam" id="PF22740"/>
    </source>
</evidence>
<feature type="binding site" evidence="4">
    <location>
        <begin position="4"/>
        <end position="11"/>
    </location>
    <ligand>
        <name>ATP</name>
        <dbReference type="ChEBI" id="CHEBI:30616"/>
    </ligand>
</feature>
<dbReference type="GO" id="GO:0005524">
    <property type="term" value="F:ATP binding"/>
    <property type="evidence" value="ECO:0007669"/>
    <property type="project" value="UniProtKB-UniRule"/>
</dbReference>
<gene>
    <name evidence="8" type="primary">rapZ</name>
    <name evidence="8" type="ORF">FHP25_15745</name>
</gene>
<evidence type="ECO:0000256" key="3">
    <source>
        <dbReference type="ARBA" id="ARBA00023134"/>
    </source>
</evidence>
<evidence type="ECO:0000313" key="8">
    <source>
        <dbReference type="EMBL" id="TXL74862.1"/>
    </source>
</evidence>
<dbReference type="SUPFAM" id="SSF52540">
    <property type="entry name" value="P-loop containing nucleoside triphosphate hydrolases"/>
    <property type="match status" value="1"/>
</dbReference>
<keyword evidence="1 4" id="KW-0547">Nucleotide-binding</keyword>
<name>A0A5C8PM96_9HYPH</name>
<dbReference type="Pfam" id="PF03668">
    <property type="entry name" value="RapZ-like_N"/>
    <property type="match status" value="1"/>
</dbReference>
<accession>A0A5C8PM96</accession>
<dbReference type="GO" id="GO:0005525">
    <property type="term" value="F:GTP binding"/>
    <property type="evidence" value="ECO:0007669"/>
    <property type="project" value="UniProtKB-UniRule"/>
</dbReference>
<keyword evidence="3 4" id="KW-0342">GTP-binding</keyword>
<dbReference type="NCBIfam" id="NF003828">
    <property type="entry name" value="PRK05416.1"/>
    <property type="match status" value="1"/>
</dbReference>
<dbReference type="InterPro" id="IPR053931">
    <property type="entry name" value="RapZ_C"/>
</dbReference>
<dbReference type="PIRSF" id="PIRSF005052">
    <property type="entry name" value="P-loopkin"/>
    <property type="match status" value="1"/>
</dbReference>
<evidence type="ECO:0000256" key="2">
    <source>
        <dbReference type="ARBA" id="ARBA00022840"/>
    </source>
</evidence>
<dbReference type="OrthoDB" id="9784461at2"/>
<feature type="region of interest" description="Disordered" evidence="5">
    <location>
        <begin position="274"/>
        <end position="295"/>
    </location>
</feature>
<dbReference type="PANTHER" id="PTHR30448">
    <property type="entry name" value="RNASE ADAPTER PROTEIN RAPZ"/>
    <property type="match status" value="1"/>
</dbReference>
<evidence type="ECO:0000256" key="4">
    <source>
        <dbReference type="HAMAP-Rule" id="MF_00636"/>
    </source>
</evidence>
<proteinExistence type="inferred from homology"/>
<dbReference type="EMBL" id="VDUZ01000016">
    <property type="protein sequence ID" value="TXL74862.1"/>
    <property type="molecule type" value="Genomic_DNA"/>
</dbReference>
<reference evidence="8 9" key="1">
    <citation type="submission" date="2019-06" db="EMBL/GenBank/DDBJ databases">
        <title>New taxonomy in bacterial strain CC-CFT640, isolated from vineyard.</title>
        <authorList>
            <person name="Lin S.-Y."/>
            <person name="Tsai C.-F."/>
            <person name="Young C.-C."/>
        </authorList>
    </citation>
    <scope>NUCLEOTIDE SEQUENCE [LARGE SCALE GENOMIC DNA]</scope>
    <source>
        <strain evidence="8 9">CC-CFT640</strain>
    </source>
</reference>
<keyword evidence="9" id="KW-1185">Reference proteome</keyword>
<evidence type="ECO:0000313" key="9">
    <source>
        <dbReference type="Proteomes" id="UP000321638"/>
    </source>
</evidence>
<dbReference type="RefSeq" id="WP_147847905.1">
    <property type="nucleotide sequence ID" value="NZ_VDUZ01000016.1"/>
</dbReference>
<evidence type="ECO:0000259" key="6">
    <source>
        <dbReference type="Pfam" id="PF03668"/>
    </source>
</evidence>
<sequence length="295" mass="32785">MITGLSGAGRATCLRALEDSGYVAVDNLPLPMVSALFRPAPGAPDESYPVAIGIDVRTRGFDAARVLACVHELRRRDDLDARLLFLDCDNDVLLRRFTETRRSHPLAQDRPVLDGITDERRRLGGLRDHADMTIDTSLLGPHELKRLLQGRFGQASPGLLVSIMSFSYRRGLPREADLVFDARFLRNPYWDPALRSFSGQDPPVRRYVARDPDYTGFVTGLQNLLDSLLPRFEREGKSYLTVAVGCTGGRHRSVVVAEQLADRLRRQGRPLVLTHRDIDSTPAASAAGQESGKKR</sequence>
<evidence type="ECO:0000256" key="5">
    <source>
        <dbReference type="SAM" id="MobiDB-lite"/>
    </source>
</evidence>
<organism evidence="8 9">
    <name type="scientific">Vineibacter terrae</name>
    <dbReference type="NCBI Taxonomy" id="2586908"/>
    <lineage>
        <taxon>Bacteria</taxon>
        <taxon>Pseudomonadati</taxon>
        <taxon>Pseudomonadota</taxon>
        <taxon>Alphaproteobacteria</taxon>
        <taxon>Hyphomicrobiales</taxon>
        <taxon>Vineibacter</taxon>
    </lineage>
</organism>
<feature type="binding site" evidence="4">
    <location>
        <begin position="55"/>
        <end position="58"/>
    </location>
    <ligand>
        <name>GTP</name>
        <dbReference type="ChEBI" id="CHEBI:37565"/>
    </ligand>
</feature>
<dbReference type="InterPro" id="IPR027417">
    <property type="entry name" value="P-loop_NTPase"/>
</dbReference>
<comment type="caution">
    <text evidence="8">The sequence shown here is derived from an EMBL/GenBank/DDBJ whole genome shotgun (WGS) entry which is preliminary data.</text>
</comment>
<keyword evidence="2 4" id="KW-0067">ATP-binding</keyword>
<protein>
    <submittedName>
        <fullName evidence="8">RNase adapter RapZ</fullName>
    </submittedName>
</protein>
<feature type="domain" description="RapZ-like N-terminal" evidence="6">
    <location>
        <begin position="1"/>
        <end position="153"/>
    </location>
</feature>
<dbReference type="PANTHER" id="PTHR30448:SF0">
    <property type="entry name" value="RNASE ADAPTER PROTEIN RAPZ"/>
    <property type="match status" value="1"/>
</dbReference>
<dbReference type="InterPro" id="IPR053930">
    <property type="entry name" value="RapZ-like_N"/>
</dbReference>
<dbReference type="InterPro" id="IPR005337">
    <property type="entry name" value="RapZ-like"/>
</dbReference>
<evidence type="ECO:0000256" key="1">
    <source>
        <dbReference type="ARBA" id="ARBA00022741"/>
    </source>
</evidence>
<dbReference type="AlphaFoldDB" id="A0A5C8PM96"/>
<dbReference type="Pfam" id="PF22740">
    <property type="entry name" value="PapZ_C"/>
    <property type="match status" value="1"/>
</dbReference>
<feature type="domain" description="RapZ C-terminal" evidence="7">
    <location>
        <begin position="160"/>
        <end position="279"/>
    </location>
</feature>